<feature type="coiled-coil region" evidence="5">
    <location>
        <begin position="271"/>
        <end position="305"/>
    </location>
</feature>
<feature type="region of interest" description="Disordered" evidence="6">
    <location>
        <begin position="1363"/>
        <end position="1417"/>
    </location>
</feature>
<evidence type="ECO:0000256" key="3">
    <source>
        <dbReference type="ARBA" id="ARBA00023163"/>
    </source>
</evidence>
<feature type="compositionally biased region" description="Acidic residues" evidence="6">
    <location>
        <begin position="588"/>
        <end position="600"/>
    </location>
</feature>
<feature type="compositionally biased region" description="Basic and acidic residues" evidence="6">
    <location>
        <begin position="1746"/>
        <end position="1784"/>
    </location>
</feature>
<evidence type="ECO:0000256" key="4">
    <source>
        <dbReference type="ARBA" id="ARBA00023242"/>
    </source>
</evidence>
<feature type="domain" description="Myb-like" evidence="7">
    <location>
        <begin position="447"/>
        <end position="498"/>
    </location>
</feature>
<dbReference type="RefSeq" id="XP_055367264.1">
    <property type="nucleotide sequence ID" value="XM_055511289.1"/>
</dbReference>
<evidence type="ECO:0000259" key="9">
    <source>
        <dbReference type="PROSITE" id="PS51294"/>
    </source>
</evidence>
<feature type="domain" description="HTH myb-type" evidence="9">
    <location>
        <begin position="503"/>
        <end position="554"/>
    </location>
</feature>
<dbReference type="Gene3D" id="1.10.533.10">
    <property type="entry name" value="Death Domain, Fas"/>
    <property type="match status" value="1"/>
</dbReference>
<dbReference type="InterPro" id="IPR017930">
    <property type="entry name" value="Myb_dom"/>
</dbReference>
<feature type="compositionally biased region" description="Basic residues" evidence="6">
    <location>
        <begin position="559"/>
        <end position="569"/>
    </location>
</feature>
<name>A0A9W2XZS0_BETSP</name>
<feature type="compositionally biased region" description="Basic residues" evidence="6">
    <location>
        <begin position="1144"/>
        <end position="1156"/>
    </location>
</feature>
<feature type="region of interest" description="Disordered" evidence="6">
    <location>
        <begin position="1073"/>
        <end position="1156"/>
    </location>
</feature>
<organism evidence="10 11">
    <name type="scientific">Betta splendens</name>
    <name type="common">Siamese fighting fish</name>
    <dbReference type="NCBI Taxonomy" id="158456"/>
    <lineage>
        <taxon>Eukaryota</taxon>
        <taxon>Metazoa</taxon>
        <taxon>Chordata</taxon>
        <taxon>Craniata</taxon>
        <taxon>Vertebrata</taxon>
        <taxon>Euteleostomi</taxon>
        <taxon>Actinopterygii</taxon>
        <taxon>Neopterygii</taxon>
        <taxon>Teleostei</taxon>
        <taxon>Neoteleostei</taxon>
        <taxon>Acanthomorphata</taxon>
        <taxon>Anabantaria</taxon>
        <taxon>Anabantiformes</taxon>
        <taxon>Anabantoidei</taxon>
        <taxon>Osphronemidae</taxon>
        <taxon>Betta</taxon>
    </lineage>
</organism>
<dbReference type="GO" id="GO:0042981">
    <property type="term" value="P:regulation of apoptotic process"/>
    <property type="evidence" value="ECO:0007669"/>
    <property type="project" value="InterPro"/>
</dbReference>
<feature type="region of interest" description="Disordered" evidence="6">
    <location>
        <begin position="553"/>
        <end position="600"/>
    </location>
</feature>
<evidence type="ECO:0000256" key="6">
    <source>
        <dbReference type="SAM" id="MobiDB-lite"/>
    </source>
</evidence>
<feature type="coiled-coil region" evidence="5">
    <location>
        <begin position="2"/>
        <end position="70"/>
    </location>
</feature>
<keyword evidence="5" id="KW-0175">Coiled coil</keyword>
<dbReference type="InterPro" id="IPR001315">
    <property type="entry name" value="CARD"/>
</dbReference>
<dbReference type="Pfam" id="PF00249">
    <property type="entry name" value="Myb_DNA-binding"/>
    <property type="match status" value="3"/>
</dbReference>
<feature type="domain" description="Myb-like" evidence="7">
    <location>
        <begin position="339"/>
        <end position="391"/>
    </location>
</feature>
<evidence type="ECO:0000259" key="8">
    <source>
        <dbReference type="PROSITE" id="PS50209"/>
    </source>
</evidence>
<dbReference type="CTD" id="6621"/>
<feature type="region of interest" description="Disordered" evidence="6">
    <location>
        <begin position="1921"/>
        <end position="1988"/>
    </location>
</feature>
<dbReference type="PANTHER" id="PTHR46621:SF1">
    <property type="entry name" value="SNRNA-ACTIVATING PROTEIN COMPLEX SUBUNIT 4"/>
    <property type="match status" value="1"/>
</dbReference>
<dbReference type="PROSITE" id="PS50090">
    <property type="entry name" value="MYB_LIKE"/>
    <property type="match status" value="4"/>
</dbReference>
<dbReference type="GeneID" id="114861426"/>
<dbReference type="GO" id="GO:0042796">
    <property type="term" value="P:snRNA transcription by RNA polymerase III"/>
    <property type="evidence" value="ECO:0007669"/>
    <property type="project" value="TreeGrafter"/>
</dbReference>
<evidence type="ECO:0000313" key="11">
    <source>
        <dbReference type="RefSeq" id="XP_055367264.1"/>
    </source>
</evidence>
<dbReference type="PROSITE" id="PS50209">
    <property type="entry name" value="CARD"/>
    <property type="match status" value="1"/>
</dbReference>
<dbReference type="Proteomes" id="UP000515150">
    <property type="component" value="Chromosome 9"/>
</dbReference>
<dbReference type="InterPro" id="IPR001005">
    <property type="entry name" value="SANT/Myb"/>
</dbReference>
<feature type="region of interest" description="Disordered" evidence="6">
    <location>
        <begin position="1714"/>
        <end position="1795"/>
    </location>
</feature>
<feature type="domain" description="HTH myb-type" evidence="9">
    <location>
        <begin position="447"/>
        <end position="502"/>
    </location>
</feature>
<dbReference type="Gene3D" id="1.10.10.60">
    <property type="entry name" value="Homeodomain-like"/>
    <property type="match status" value="4"/>
</dbReference>
<feature type="domain" description="CARD" evidence="8">
    <location>
        <begin position="1503"/>
        <end position="1563"/>
    </location>
</feature>
<keyword evidence="2" id="KW-0238">DNA-binding</keyword>
<keyword evidence="3" id="KW-0804">Transcription</keyword>
<dbReference type="InterPro" id="IPR009057">
    <property type="entry name" value="Homeodomain-like_sf"/>
</dbReference>
<proteinExistence type="predicted"/>
<feature type="domain" description="Myb-like" evidence="7">
    <location>
        <begin position="392"/>
        <end position="446"/>
    </location>
</feature>
<feature type="domain" description="Myb-like" evidence="7">
    <location>
        <begin position="499"/>
        <end position="550"/>
    </location>
</feature>
<dbReference type="OrthoDB" id="2143914at2759"/>
<keyword evidence="10" id="KW-1185">Reference proteome</keyword>
<dbReference type="InterPro" id="IPR011029">
    <property type="entry name" value="DEATH-like_dom_sf"/>
</dbReference>
<evidence type="ECO:0000256" key="5">
    <source>
        <dbReference type="SAM" id="Coils"/>
    </source>
</evidence>
<accession>A0A9W2XZS0</accession>
<dbReference type="SMART" id="SM00717">
    <property type="entry name" value="SANT"/>
    <property type="match status" value="5"/>
</dbReference>
<feature type="region of interest" description="Disordered" evidence="6">
    <location>
        <begin position="977"/>
        <end position="1012"/>
    </location>
</feature>
<feature type="compositionally biased region" description="Polar residues" evidence="6">
    <location>
        <begin position="1003"/>
        <end position="1012"/>
    </location>
</feature>
<evidence type="ECO:0000256" key="1">
    <source>
        <dbReference type="ARBA" id="ARBA00023015"/>
    </source>
</evidence>
<evidence type="ECO:0000256" key="2">
    <source>
        <dbReference type="ARBA" id="ARBA00023125"/>
    </source>
</evidence>
<protein>
    <submittedName>
        <fullName evidence="11">snRNA-activating protein complex subunit 4 isoform X1</fullName>
    </submittedName>
</protein>
<dbReference type="SUPFAM" id="SSF47986">
    <property type="entry name" value="DEATH domain"/>
    <property type="match status" value="1"/>
</dbReference>
<dbReference type="GO" id="GO:0000978">
    <property type="term" value="F:RNA polymerase II cis-regulatory region sequence-specific DNA binding"/>
    <property type="evidence" value="ECO:0007669"/>
    <property type="project" value="TreeGrafter"/>
</dbReference>
<feature type="compositionally biased region" description="Basic residues" evidence="6">
    <location>
        <begin position="1119"/>
        <end position="1128"/>
    </location>
</feature>
<dbReference type="GO" id="GO:0042795">
    <property type="term" value="P:snRNA transcription by RNA polymerase II"/>
    <property type="evidence" value="ECO:0007669"/>
    <property type="project" value="TreeGrafter"/>
</dbReference>
<dbReference type="SUPFAM" id="SSF46689">
    <property type="entry name" value="Homeodomain-like"/>
    <property type="match status" value="3"/>
</dbReference>
<sequence length="2027" mass="231556">MSLSLSAERERLQRQVEELENILSVTHTELQLLSSDTDEEADEEDAERSAAGLLALREKVQKEIQNLETVLGTEDGSIWVSDDDGSSEESELSLSVDSCLQLNLIYQQVVQETLDQLETLLTQNHRQQNELEFQLSGTGKEPAREQPSSSSSYQQPISLYLGRFLKPYFKDKLTGLVWWERCSKNRCFCMYKCIPNLDGCLEPLEQGPPANQETKEKNSRMTGCLNNKKLRVKRWESWQKTLLIHSVSRDGLRRQIQPKLSRVDYLTQKLTSAKETDRQQLRGQIDTLEKEIDLLRAKKEEELIGGRYDEHDWQKISNIDFEGTRDADDIRRFWQNFLHPSVNKTRWSQQEVQQLKVISRRHGERHWETIAQELGTARTAFMCLQTFQRFVSDSLRRRTWTPAEDALLRELVDKMRIGNFIPYTQMSYFMKGRDPAQLIYRWNQVLDPSLKKGPWTKQEDQLLLEAVSRYGEKNWWKIRLEVPGRTDSACRDRYHDCLKAGTRRGGFDRRERELLLQLVDKHGVGHWAKIAAEIPHRNDAQCLRAWKQVSRLQPSQKHNTARQHLRRRNEGKTSSAKKSIKRRLIKVEEEEEESTEEDDEELVVQYMDSDGENDEKEIVELKMIKETEQKEEYTFPPMDQLIPAEKTENFTFLSFRPVVLPSPADAPTGRTDRSTVVGKFGRSVIIGPSPRLLQWEERHSTNRMMMMSPDQLRAYLHRRAHHVRNETQVTDLGLDYELQASVMPWIGNLLFPSKARLTTADVLRGRGEKAQLSSTLVFQLLLQAMNVDTAGCKKMIEQRRNKVVFMTPPPNPTSVQQKDPRTVAGMLQQRRATTEHSQILKQLPELPHQDKQKHQQLPLTQQTQPQQFLLMQPQPPPPHMSLSFAKEVIVRHVYTPPLSPHGPSAGRVSTSQIPASSSLYRLSDLSASTAPSSCSQLAATVPQDLKEGLPPHTGSILPPTSSQPCLAPWRKQVEAASIGQDGEQSRTQLEANVSKAKSRRKTLSCNRTQTQSMHQPLQLRPACIQSVALPTIYAGREVSTTQNLSSAPPPCLPDHDYSLVGPYPNPGLCDSDSRHLSPASKQIPSQLLPITPSHPPNYHLRERKRGSGEAGQSVDGVGKGKRIRRQSQKAKDCQETTKAQAPTKLKKTSSPCKKRPRKCQIQRPIQLVTPFPGLCLRPGQSMWIMTPGGLVQVAQVPTQALQLPLVPNGPFQLSPGRILAQRCVPLSSRGCRPLAPKPSIESVHETFPNHKSGICTFEIFPPTCVPQHVPYLVSSPIPSCPPEPNGVRMHSAEPTPSRRHLMQFSSFLMFLEPHVDVCGWLSGQGGVLVPGDGMALPYLPPFVSSLDVFSALLRTKRSLTKSSLQLLSQGSKPRHPQAKRKPDGKTEKMSSQPPPNLPDSTSGVGLHGDPPDFSISPDLSVEEAELVASVRQLVAERFSSNPAYQLLKARFLSCFTVPALMATVPPVTKKTLARRDNQQDEEECVEVLELRKSKERRRWRRSEVIGAEDEEQLFNDPALIIRRRKVGALLDILQRTGVKGYTAFLESLELDYPQLYSRITGKEPNKTFSILIGWSVCLSVCQSFVYPSKGCLCYFCLDTAGESGLTQFLMSELSRLQRVLQDEKRRRQLACSVAKDQEAWSRQQQLRDRELRKLTERVQRFREERDRLSEEMKQLRDHNYSLMADINTLNQEKSNALLANRDLQIEVERLKNTVQRAESQTRLLRRRTARPPQEGRGMILPTDTFFHPDRLEEQKEEKPEEKRETEEDTKEEEKKEEDKKEQKKEKLKHSRNPQMNLLATVFKLRRELHKAEEQRTRSVEEKEELELCCAELKGDAKMYRQRNKQTLHQLEEVIRERDKTLVLQAEQQEEVRLLMHEKDQYREHVRKLTEQSDKLELLLLRSQGEVLQLRTRLRRITCNTHQCERSSEEEEESAEKATKGSSGTSGEKEEAATLQQHSSAPGDAEDCEEKSRTAASWEEPTDGCVTVGNRPHFFYRRQRALRSKFTGLDYTGCNLDDSSISDISDSD</sequence>
<dbReference type="InterPro" id="IPR051575">
    <property type="entry name" value="Myb-like_DNA-bd"/>
</dbReference>
<feature type="domain" description="HTH myb-type" evidence="9">
    <location>
        <begin position="339"/>
        <end position="395"/>
    </location>
</feature>
<evidence type="ECO:0000313" key="10">
    <source>
        <dbReference type="Proteomes" id="UP000515150"/>
    </source>
</evidence>
<reference evidence="11" key="1">
    <citation type="submission" date="2025-08" db="UniProtKB">
        <authorList>
            <consortium name="RefSeq"/>
        </authorList>
    </citation>
    <scope>IDENTIFICATION</scope>
</reference>
<dbReference type="PROSITE" id="PS51294">
    <property type="entry name" value="HTH_MYB"/>
    <property type="match status" value="3"/>
</dbReference>
<evidence type="ECO:0000259" key="7">
    <source>
        <dbReference type="PROSITE" id="PS50090"/>
    </source>
</evidence>
<dbReference type="Pfam" id="PF00619">
    <property type="entry name" value="CARD"/>
    <property type="match status" value="1"/>
</dbReference>
<keyword evidence="1" id="KW-0805">Transcription regulation</keyword>
<dbReference type="GO" id="GO:0001006">
    <property type="term" value="F:RNA polymerase III type 3 promoter sequence-specific DNA binding"/>
    <property type="evidence" value="ECO:0007669"/>
    <property type="project" value="TreeGrafter"/>
</dbReference>
<dbReference type="GO" id="GO:0019185">
    <property type="term" value="C:snRNA-activating protein complex"/>
    <property type="evidence" value="ECO:0007669"/>
    <property type="project" value="TreeGrafter"/>
</dbReference>
<keyword evidence="4" id="KW-0539">Nucleus</keyword>
<gene>
    <name evidence="11" type="primary">snapc4</name>
</gene>
<dbReference type="PANTHER" id="PTHR46621">
    <property type="entry name" value="SNRNA-ACTIVATING PROTEIN COMPLEX SUBUNIT 4"/>
    <property type="match status" value="1"/>
</dbReference>
<dbReference type="CDD" id="cd00167">
    <property type="entry name" value="SANT"/>
    <property type="match status" value="4"/>
</dbReference>